<dbReference type="Proteomes" id="UP001500804">
    <property type="component" value="Unassembled WGS sequence"/>
</dbReference>
<protein>
    <submittedName>
        <fullName evidence="2">Uncharacterized protein</fullName>
    </submittedName>
</protein>
<reference evidence="3" key="1">
    <citation type="journal article" date="2019" name="Int. J. Syst. Evol. Microbiol.">
        <title>The Global Catalogue of Microorganisms (GCM) 10K type strain sequencing project: providing services to taxonomists for standard genome sequencing and annotation.</title>
        <authorList>
            <consortium name="The Broad Institute Genomics Platform"/>
            <consortium name="The Broad Institute Genome Sequencing Center for Infectious Disease"/>
            <person name="Wu L."/>
            <person name="Ma J."/>
        </authorList>
    </citation>
    <scope>NUCLEOTIDE SEQUENCE [LARGE SCALE GENOMIC DNA]</scope>
    <source>
        <strain evidence="3">JCM 18302</strain>
    </source>
</reference>
<sequence length="234" mass="23420">MDAGSFVIALLTAAGTAAGPAPLGALPDVTASAARCIAAPGEDRSGAQAPARLRAGSDAGLDRGQDGAAASSALAEELAQELADVVAESDDPTSRRLAAALAAAGFEASVTAGSGQQAAAARTDDRMRDDRMRADALDRNRMGTDDRLDRSRAEDVPDCADRGRQQDAGIEDDGLEDGSLEDGRGAASGANRSSDLDDVLSSSGSARSGRPSAPVERGGSGIAAALERGERTAG</sequence>
<feature type="compositionally biased region" description="Acidic residues" evidence="1">
    <location>
        <begin position="169"/>
        <end position="180"/>
    </location>
</feature>
<evidence type="ECO:0000313" key="3">
    <source>
        <dbReference type="Proteomes" id="UP001500804"/>
    </source>
</evidence>
<feature type="compositionally biased region" description="Low complexity" evidence="1">
    <location>
        <begin position="199"/>
        <end position="214"/>
    </location>
</feature>
<organism evidence="2 3">
    <name type="scientific">Pseudonocardia adelaidensis</name>
    <dbReference type="NCBI Taxonomy" id="648754"/>
    <lineage>
        <taxon>Bacteria</taxon>
        <taxon>Bacillati</taxon>
        <taxon>Actinomycetota</taxon>
        <taxon>Actinomycetes</taxon>
        <taxon>Pseudonocardiales</taxon>
        <taxon>Pseudonocardiaceae</taxon>
        <taxon>Pseudonocardia</taxon>
    </lineage>
</organism>
<feature type="compositionally biased region" description="Basic and acidic residues" evidence="1">
    <location>
        <begin position="122"/>
        <end position="165"/>
    </location>
</feature>
<keyword evidence="3" id="KW-1185">Reference proteome</keyword>
<evidence type="ECO:0000313" key="2">
    <source>
        <dbReference type="EMBL" id="GAA5118339.1"/>
    </source>
</evidence>
<name>A0ABP9NHN8_9PSEU</name>
<feature type="region of interest" description="Disordered" evidence="1">
    <location>
        <begin position="40"/>
        <end position="72"/>
    </location>
</feature>
<comment type="caution">
    <text evidence="2">The sequence shown here is derived from an EMBL/GenBank/DDBJ whole genome shotgun (WGS) entry which is preliminary data.</text>
</comment>
<evidence type="ECO:0000256" key="1">
    <source>
        <dbReference type="SAM" id="MobiDB-lite"/>
    </source>
</evidence>
<accession>A0ABP9NHN8</accession>
<dbReference type="EMBL" id="BAABJO010000007">
    <property type="protein sequence ID" value="GAA5118339.1"/>
    <property type="molecule type" value="Genomic_DNA"/>
</dbReference>
<feature type="region of interest" description="Disordered" evidence="1">
    <location>
        <begin position="108"/>
        <end position="234"/>
    </location>
</feature>
<dbReference type="RefSeq" id="WP_345604849.1">
    <property type="nucleotide sequence ID" value="NZ_BAABJO010000007.1"/>
</dbReference>
<proteinExistence type="predicted"/>
<gene>
    <name evidence="2" type="ORF">GCM10023320_22110</name>
</gene>